<dbReference type="EMBL" id="WVIC01000044">
    <property type="protein sequence ID" value="NCJ08226.1"/>
    <property type="molecule type" value="Genomic_DNA"/>
</dbReference>
<accession>A0A8K2A8N1</accession>
<organism evidence="2 3">
    <name type="scientific">Petrachloros mirabilis ULC683</name>
    <dbReference type="NCBI Taxonomy" id="2781853"/>
    <lineage>
        <taxon>Bacteria</taxon>
        <taxon>Bacillati</taxon>
        <taxon>Cyanobacteriota</taxon>
        <taxon>Cyanophyceae</taxon>
        <taxon>Synechococcales</taxon>
        <taxon>Petrachlorosaceae</taxon>
        <taxon>Petrachloros</taxon>
        <taxon>Petrachloros mirabilis</taxon>
    </lineage>
</organism>
<comment type="caution">
    <text evidence="2">The sequence shown here is derived from an EMBL/GenBank/DDBJ whole genome shotgun (WGS) entry which is preliminary data.</text>
</comment>
<feature type="transmembrane region" description="Helical" evidence="1">
    <location>
        <begin position="144"/>
        <end position="166"/>
    </location>
</feature>
<feature type="transmembrane region" description="Helical" evidence="1">
    <location>
        <begin position="225"/>
        <end position="246"/>
    </location>
</feature>
<keyword evidence="1" id="KW-1133">Transmembrane helix</keyword>
<name>A0A8K2A8N1_9CYAN</name>
<keyword evidence="3" id="KW-1185">Reference proteome</keyword>
<feature type="transmembrane region" description="Helical" evidence="1">
    <location>
        <begin position="42"/>
        <end position="65"/>
    </location>
</feature>
<sequence>MGRHLSFVWRWGLMAATLVFLGHTLTQHWQDVRTLEIQGRSWLFAALGLGLMAQLWCGCLWGCILRALQHPVPQRWSVVTFLKNSPAKYLPGSVWHFYGRIRAAQQQGLPLEFATLSVMLEPLLVMAGALGIGLFYGAQPLLKLGSLALVLLVLHPRVLNPIWGWLHLRRGKPNLQHCMGQYPVGALLAATLFMMLRGLTFLCVVLAFTPIQWADMSQLLGGFSFAWFLSLVIPAPGGLGVFEASAINILDEVLSPGLLLGAVAVYRLISISAEVLGAGVAYVVREG</sequence>
<feature type="transmembrane region" description="Helical" evidence="1">
    <location>
        <begin position="187"/>
        <end position="213"/>
    </location>
</feature>
<keyword evidence="1" id="KW-0812">Transmembrane</keyword>
<evidence type="ECO:0008006" key="4">
    <source>
        <dbReference type="Google" id="ProtNLM"/>
    </source>
</evidence>
<reference evidence="2" key="1">
    <citation type="submission" date="2019-12" db="EMBL/GenBank/DDBJ databases">
        <title>High-Quality draft genome sequences of three cyanobacteria isolated from the limestone walls of the Old Cathedral of Coimbra.</title>
        <authorList>
            <person name="Tiago I."/>
            <person name="Soares F."/>
            <person name="Portugal A."/>
        </authorList>
    </citation>
    <scope>NUCLEOTIDE SEQUENCE [LARGE SCALE GENOMIC DNA]</scope>
    <source>
        <strain evidence="2">C</strain>
    </source>
</reference>
<dbReference type="AlphaFoldDB" id="A0A8K2A8N1"/>
<gene>
    <name evidence="2" type="ORF">GS597_17270</name>
</gene>
<feature type="transmembrane region" description="Helical" evidence="1">
    <location>
        <begin position="258"/>
        <end position="284"/>
    </location>
</feature>
<dbReference type="RefSeq" id="WP_161826700.1">
    <property type="nucleotide sequence ID" value="NZ_WVIC01000044.1"/>
</dbReference>
<feature type="transmembrane region" description="Helical" evidence="1">
    <location>
        <begin position="113"/>
        <end position="138"/>
    </location>
</feature>
<keyword evidence="1" id="KW-0472">Membrane</keyword>
<evidence type="ECO:0000256" key="1">
    <source>
        <dbReference type="SAM" id="Phobius"/>
    </source>
</evidence>
<proteinExistence type="predicted"/>
<dbReference type="Proteomes" id="UP000607397">
    <property type="component" value="Unassembled WGS sequence"/>
</dbReference>
<protein>
    <recommendedName>
        <fullName evidence="4">Flippase-like domain-containing protein</fullName>
    </recommendedName>
</protein>
<evidence type="ECO:0000313" key="2">
    <source>
        <dbReference type="EMBL" id="NCJ08226.1"/>
    </source>
</evidence>
<evidence type="ECO:0000313" key="3">
    <source>
        <dbReference type="Proteomes" id="UP000607397"/>
    </source>
</evidence>